<feature type="transmembrane region" description="Helical" evidence="1">
    <location>
        <begin position="20"/>
        <end position="42"/>
    </location>
</feature>
<proteinExistence type="predicted"/>
<evidence type="ECO:0000256" key="1">
    <source>
        <dbReference type="SAM" id="Phobius"/>
    </source>
</evidence>
<keyword evidence="1" id="KW-0812">Transmembrane</keyword>
<dbReference type="Proteomes" id="UP001254257">
    <property type="component" value="Unassembled WGS sequence"/>
</dbReference>
<dbReference type="EMBL" id="JAWDID010000010">
    <property type="protein sequence ID" value="MDU0339989.1"/>
    <property type="molecule type" value="Genomic_DNA"/>
</dbReference>
<gene>
    <name evidence="2" type="ORF">RKE40_08855</name>
</gene>
<protein>
    <submittedName>
        <fullName evidence="2">DUF4381 domain-containing protein</fullName>
    </submittedName>
</protein>
<dbReference type="InterPro" id="IPR025489">
    <property type="entry name" value="DUF4381"/>
</dbReference>
<evidence type="ECO:0000313" key="3">
    <source>
        <dbReference type="Proteomes" id="UP001254257"/>
    </source>
</evidence>
<keyword evidence="1" id="KW-1133">Transmembrane helix</keyword>
<keyword evidence="1" id="KW-0472">Membrane</keyword>
<accession>A0ABU3S5D0</accession>
<comment type="caution">
    <text evidence="2">The sequence shown here is derived from an EMBL/GenBank/DDBJ whole genome shotgun (WGS) entry which is preliminary data.</text>
</comment>
<name>A0ABU3S5D0_9HYPH</name>
<keyword evidence="3" id="KW-1185">Reference proteome</keyword>
<organism evidence="2 3">
    <name type="scientific">Bosea rubneri</name>
    <dbReference type="NCBI Taxonomy" id="3075434"/>
    <lineage>
        <taxon>Bacteria</taxon>
        <taxon>Pseudomonadati</taxon>
        <taxon>Pseudomonadota</taxon>
        <taxon>Alphaproteobacteria</taxon>
        <taxon>Hyphomicrobiales</taxon>
        <taxon>Boseaceae</taxon>
        <taxon>Bosea</taxon>
    </lineage>
</organism>
<sequence>MSDPGDLNRLADLALPPPVSFWPPAAGTAIVGCAMLAALFAFGWRRWSRYRADAYLRAATAELDGLGAAPVTAEAISAVLKRAALVAHGRERVAALTGRAWGAFLAETAPGDRQVAALASAIEGAATATTALEPAAAAEALAQARSWLHGQRGRLTAEA</sequence>
<evidence type="ECO:0000313" key="2">
    <source>
        <dbReference type="EMBL" id="MDU0339989.1"/>
    </source>
</evidence>
<reference evidence="2 3" key="1">
    <citation type="submission" date="2023-09" db="EMBL/GenBank/DDBJ databases">
        <title>Whole genome shotgun sequencing (WGS) of Bosea sp. ZW T0_25, isolated from stored onions (Allium cepa).</title>
        <authorList>
            <person name="Stoll D.A."/>
            <person name="Huch M."/>
        </authorList>
    </citation>
    <scope>NUCLEOTIDE SEQUENCE [LARGE SCALE GENOMIC DNA]</scope>
    <source>
        <strain evidence="2 3">ZW T0_25</strain>
    </source>
</reference>
<dbReference type="RefSeq" id="WP_316017869.1">
    <property type="nucleotide sequence ID" value="NZ_JAWDID010000010.1"/>
</dbReference>
<dbReference type="Pfam" id="PF14316">
    <property type="entry name" value="DUF4381"/>
    <property type="match status" value="1"/>
</dbReference>